<dbReference type="RefSeq" id="WP_218465910.1">
    <property type="nucleotide sequence ID" value="NZ_JADRCR010000001.1"/>
</dbReference>
<name>A0ABS1IKC6_9GAMM</name>
<organism evidence="1 2">
    <name type="scientific">Limnobaculum allomyrinae</name>
    <dbReference type="NCBI Taxonomy" id="2791986"/>
    <lineage>
        <taxon>Bacteria</taxon>
        <taxon>Pseudomonadati</taxon>
        <taxon>Pseudomonadota</taxon>
        <taxon>Gammaproteobacteria</taxon>
        <taxon>Enterobacterales</taxon>
        <taxon>Budviciaceae</taxon>
        <taxon>Limnobaculum</taxon>
    </lineage>
</organism>
<keyword evidence="2" id="KW-1185">Reference proteome</keyword>
<sequence length="225" mass="25812">MRMFFSKYHNMIILLSSCMIFGCDNYDNMKESLQSKNDELNPTGNRAFCYYIGNVQFPYINESIKNNDIDWVVNNKKNLSVRLPAFVNSGLLISNKISGNEDANYEYHLTDKGKDYLYIYNRNLKTRIKNENYFCFGRVVIQSVESVKKVDHGNNITPPETLVTFTYTVENIPEWALSPALFEPYNTKGPLFNNGIGPYKKKISLVKINGEIVGMSAGEKIGYFL</sequence>
<protein>
    <submittedName>
        <fullName evidence="1">Uncharacterized protein</fullName>
    </submittedName>
</protein>
<accession>A0ABS1IKC6</accession>
<reference evidence="1 2" key="1">
    <citation type="submission" date="2020-11" db="EMBL/GenBank/DDBJ databases">
        <title>Insectihabitans protaetiae gen. nov. sp. nov. and Insectihabitans allomyrinae sp. nov., isolated from larvae of Protaetia brevitarsis seulensis and Allomyrina dichotoma, respectively.</title>
        <authorList>
            <person name="Lee S.D."/>
            <person name="Byeon Y.-S."/>
            <person name="Kim S.-M."/>
            <person name="Yang H.L."/>
            <person name="Kim I.S."/>
        </authorList>
    </citation>
    <scope>NUCLEOTIDE SEQUENCE [LARGE SCALE GENOMIC DNA]</scope>
    <source>
        <strain evidence="1 2">BWR-B9</strain>
    </source>
</reference>
<dbReference type="PROSITE" id="PS51257">
    <property type="entry name" value="PROKAR_LIPOPROTEIN"/>
    <property type="match status" value="1"/>
</dbReference>
<evidence type="ECO:0000313" key="2">
    <source>
        <dbReference type="Proteomes" id="UP001296921"/>
    </source>
</evidence>
<dbReference type="EMBL" id="JADRCR010000001">
    <property type="protein sequence ID" value="MBK5142200.1"/>
    <property type="molecule type" value="Genomic_DNA"/>
</dbReference>
<proteinExistence type="predicted"/>
<comment type="caution">
    <text evidence="1">The sequence shown here is derived from an EMBL/GenBank/DDBJ whole genome shotgun (WGS) entry which is preliminary data.</text>
</comment>
<dbReference type="Proteomes" id="UP001296921">
    <property type="component" value="Unassembled WGS sequence"/>
</dbReference>
<evidence type="ECO:0000313" key="1">
    <source>
        <dbReference type="EMBL" id="MBK5142200.1"/>
    </source>
</evidence>
<gene>
    <name evidence="1" type="ORF">I2494_00445</name>
</gene>